<protein>
    <recommendedName>
        <fullName evidence="1">DUF4123 domain-containing protein</fullName>
    </recommendedName>
</protein>
<evidence type="ECO:0000259" key="1">
    <source>
        <dbReference type="Pfam" id="PF13503"/>
    </source>
</evidence>
<dbReference type="Proteomes" id="UP000199110">
    <property type="component" value="Unassembled WGS sequence"/>
</dbReference>
<evidence type="ECO:0000313" key="3">
    <source>
        <dbReference type="Proteomes" id="UP000199110"/>
    </source>
</evidence>
<sequence length="209" mass="23258">MTEVEAVLTENIQHRLVAVGPLDGQFGVHPALSIPPEAADFVFATSSADPSLRTYALFDAGRVEGLPERLETEGVAFDCLVSGPSRDSLGAVSPWLVALAPDSRLCRDLFTRGPAPWDLWGREACVLFQSRASLPDLVAHFRRFTRIRDRDGNWHFFRFQEPLVMRTIVMGLRPEARQEFLAPFGRVIVPDNGDVLHVFDMPPEYPSAA</sequence>
<dbReference type="EMBL" id="FORA01000001">
    <property type="protein sequence ID" value="SFI48481.1"/>
    <property type="molecule type" value="Genomic_DNA"/>
</dbReference>
<dbReference type="AlphaFoldDB" id="A0A1I3IKP0"/>
<evidence type="ECO:0000313" key="2">
    <source>
        <dbReference type="EMBL" id="SFI48481.1"/>
    </source>
</evidence>
<dbReference type="OrthoDB" id="6431152at2"/>
<dbReference type="Pfam" id="PF13503">
    <property type="entry name" value="DUF4123"/>
    <property type="match status" value="1"/>
</dbReference>
<dbReference type="STRING" id="390807.SAMN04488095_1011"/>
<name>A0A1I3IKP0_9RHOB</name>
<keyword evidence="3" id="KW-1185">Reference proteome</keyword>
<accession>A0A1I3IKP0</accession>
<organism evidence="2 3">
    <name type="scientific">Jannaschia pohangensis</name>
    <dbReference type="NCBI Taxonomy" id="390807"/>
    <lineage>
        <taxon>Bacteria</taxon>
        <taxon>Pseudomonadati</taxon>
        <taxon>Pseudomonadota</taxon>
        <taxon>Alphaproteobacteria</taxon>
        <taxon>Rhodobacterales</taxon>
        <taxon>Roseobacteraceae</taxon>
        <taxon>Jannaschia</taxon>
    </lineage>
</organism>
<feature type="domain" description="DUF4123" evidence="1">
    <location>
        <begin position="55"/>
        <end position="178"/>
    </location>
</feature>
<dbReference type="RefSeq" id="WP_092777694.1">
    <property type="nucleotide sequence ID" value="NZ_FORA01000001.1"/>
</dbReference>
<proteinExistence type="predicted"/>
<dbReference type="InterPro" id="IPR025391">
    <property type="entry name" value="DUF4123"/>
</dbReference>
<reference evidence="2 3" key="1">
    <citation type="submission" date="2016-10" db="EMBL/GenBank/DDBJ databases">
        <authorList>
            <person name="de Groot N.N."/>
        </authorList>
    </citation>
    <scope>NUCLEOTIDE SEQUENCE [LARGE SCALE GENOMIC DNA]</scope>
    <source>
        <strain evidence="2 3">DSM 19073</strain>
    </source>
</reference>
<gene>
    <name evidence="2" type="ORF">SAMN04488095_1011</name>
</gene>